<accession>A0A4Y2E1J0</accession>
<dbReference type="AlphaFoldDB" id="A0A4Y2E1J0"/>
<organism evidence="1 2">
    <name type="scientific">Araneus ventricosus</name>
    <name type="common">Orbweaver spider</name>
    <name type="synonym">Epeira ventricosa</name>
    <dbReference type="NCBI Taxonomy" id="182803"/>
    <lineage>
        <taxon>Eukaryota</taxon>
        <taxon>Metazoa</taxon>
        <taxon>Ecdysozoa</taxon>
        <taxon>Arthropoda</taxon>
        <taxon>Chelicerata</taxon>
        <taxon>Arachnida</taxon>
        <taxon>Araneae</taxon>
        <taxon>Araneomorphae</taxon>
        <taxon>Entelegynae</taxon>
        <taxon>Araneoidea</taxon>
        <taxon>Araneidae</taxon>
        <taxon>Araneus</taxon>
    </lineage>
</organism>
<reference evidence="1 2" key="1">
    <citation type="journal article" date="2019" name="Sci. Rep.">
        <title>Orb-weaving spider Araneus ventricosus genome elucidates the spidroin gene catalogue.</title>
        <authorList>
            <person name="Kono N."/>
            <person name="Nakamura H."/>
            <person name="Ohtoshi R."/>
            <person name="Moran D.A.P."/>
            <person name="Shinohara A."/>
            <person name="Yoshida Y."/>
            <person name="Fujiwara M."/>
            <person name="Mori M."/>
            <person name="Tomita M."/>
            <person name="Arakawa K."/>
        </authorList>
    </citation>
    <scope>NUCLEOTIDE SEQUENCE [LARGE SCALE GENOMIC DNA]</scope>
</reference>
<evidence type="ECO:0000313" key="2">
    <source>
        <dbReference type="Proteomes" id="UP000499080"/>
    </source>
</evidence>
<evidence type="ECO:0000313" key="1">
    <source>
        <dbReference type="EMBL" id="GBM23000.1"/>
    </source>
</evidence>
<dbReference type="EMBL" id="BGPR01000490">
    <property type="protein sequence ID" value="GBM23000.1"/>
    <property type="molecule type" value="Genomic_DNA"/>
</dbReference>
<keyword evidence="2" id="KW-1185">Reference proteome</keyword>
<comment type="caution">
    <text evidence="1">The sequence shown here is derived from an EMBL/GenBank/DDBJ whole genome shotgun (WGS) entry which is preliminary data.</text>
</comment>
<gene>
    <name evidence="1" type="ORF">AVEN_172345_1</name>
</gene>
<dbReference type="Proteomes" id="UP000499080">
    <property type="component" value="Unassembled WGS sequence"/>
</dbReference>
<proteinExistence type="predicted"/>
<name>A0A4Y2E1J0_ARAVE</name>
<protein>
    <submittedName>
        <fullName evidence="1">Uncharacterized protein</fullName>
    </submittedName>
</protein>
<sequence>MEWSARESRLRQVIHGRSTLFVETLNKSRRQCEYPMKIVVVEMFGNPTSLVFHFSHSVLKLKYDRGERGRASLIKEKTTKWGRGVKLPWESVLKAGGGVATVALED</sequence>